<dbReference type="AlphaFoldDB" id="A0A226E5R0"/>
<dbReference type="OrthoDB" id="78824at2759"/>
<dbReference type="EMBL" id="LNIX01000007">
    <property type="protein sequence ID" value="OXA52211.1"/>
    <property type="molecule type" value="Genomic_DNA"/>
</dbReference>
<feature type="region of interest" description="Disordered" evidence="1">
    <location>
        <begin position="96"/>
        <end position="136"/>
    </location>
</feature>
<evidence type="ECO:0000313" key="2">
    <source>
        <dbReference type="EMBL" id="OXA52211.1"/>
    </source>
</evidence>
<keyword evidence="3" id="KW-1185">Reference proteome</keyword>
<evidence type="ECO:0000313" key="3">
    <source>
        <dbReference type="Proteomes" id="UP000198287"/>
    </source>
</evidence>
<reference evidence="2 3" key="1">
    <citation type="submission" date="2015-12" db="EMBL/GenBank/DDBJ databases">
        <title>The genome of Folsomia candida.</title>
        <authorList>
            <person name="Faddeeva A."/>
            <person name="Derks M.F."/>
            <person name="Anvar Y."/>
            <person name="Smit S."/>
            <person name="Van Straalen N."/>
            <person name="Roelofs D."/>
        </authorList>
    </citation>
    <scope>NUCLEOTIDE SEQUENCE [LARGE SCALE GENOMIC DNA]</scope>
    <source>
        <strain evidence="2 3">VU population</strain>
        <tissue evidence="2">Whole body</tissue>
    </source>
</reference>
<proteinExistence type="predicted"/>
<name>A0A226E5R0_FOLCA</name>
<comment type="caution">
    <text evidence="2">The sequence shown here is derived from an EMBL/GenBank/DDBJ whole genome shotgun (WGS) entry which is preliminary data.</text>
</comment>
<dbReference type="Proteomes" id="UP000198287">
    <property type="component" value="Unassembled WGS sequence"/>
</dbReference>
<feature type="compositionally biased region" description="Low complexity" evidence="1">
    <location>
        <begin position="120"/>
        <end position="134"/>
    </location>
</feature>
<feature type="compositionally biased region" description="Low complexity" evidence="1">
    <location>
        <begin position="96"/>
        <end position="109"/>
    </location>
</feature>
<organism evidence="2 3">
    <name type="scientific">Folsomia candida</name>
    <name type="common">Springtail</name>
    <dbReference type="NCBI Taxonomy" id="158441"/>
    <lineage>
        <taxon>Eukaryota</taxon>
        <taxon>Metazoa</taxon>
        <taxon>Ecdysozoa</taxon>
        <taxon>Arthropoda</taxon>
        <taxon>Hexapoda</taxon>
        <taxon>Collembola</taxon>
        <taxon>Entomobryomorpha</taxon>
        <taxon>Isotomoidea</taxon>
        <taxon>Isotomidae</taxon>
        <taxon>Proisotominae</taxon>
        <taxon>Folsomia</taxon>
    </lineage>
</organism>
<evidence type="ECO:0000256" key="1">
    <source>
        <dbReference type="SAM" id="MobiDB-lite"/>
    </source>
</evidence>
<sequence>MIDWVSIVRSSGQRFSNVIVNSVPNKVRRKRRKRRLQEQHDQILQRQVFSGGPPNAINNAGLGSSSFSGGGVISGGPECICGLMYPDEIGGGTVRSSSFSAISSPTGSSPPGGGVGAIRLSTPSLSGSSPGSGSFRHNSLCEVHGKLKTSSYGDENMGLPPVKDYQIRQQLPSAISDILDSTTIISGQRSPFTQHNVPAPAHHNGKEIPKSPKSSQVGGQEEEKECECDRSMDKQPLNLIPHMVGTHKRVFCESDFQCKAQDPVFVQQLSFHHPSIHLIPFDIA</sequence>
<gene>
    <name evidence="2" type="ORF">Fcan01_13731</name>
</gene>
<accession>A0A226E5R0</accession>
<feature type="region of interest" description="Disordered" evidence="1">
    <location>
        <begin position="192"/>
        <end position="230"/>
    </location>
</feature>
<protein>
    <submittedName>
        <fullName evidence="2">Uncharacterized protein</fullName>
    </submittedName>
</protein>